<feature type="region of interest" description="Disordered" evidence="5">
    <location>
        <begin position="58"/>
        <end position="82"/>
    </location>
</feature>
<name>A0AAN6KTS3_9PEZI</name>
<accession>A0AAN6KTS3</accession>
<dbReference type="CDD" id="cd15489">
    <property type="entry name" value="PHD_SF"/>
    <property type="match status" value="1"/>
</dbReference>
<feature type="domain" description="PHD-type" evidence="6">
    <location>
        <begin position="162"/>
        <end position="217"/>
    </location>
</feature>
<dbReference type="InterPro" id="IPR023393">
    <property type="entry name" value="START-like_dom_sf"/>
</dbReference>
<proteinExistence type="predicted"/>
<dbReference type="Gene3D" id="3.30.40.10">
    <property type="entry name" value="Zinc/RING finger domain, C3HC4 (zinc finger)"/>
    <property type="match status" value="1"/>
</dbReference>
<evidence type="ECO:0000313" key="8">
    <source>
        <dbReference type="Proteomes" id="UP001175353"/>
    </source>
</evidence>
<keyword evidence="2 4" id="KW-0863">Zinc-finger</keyword>
<dbReference type="InterPro" id="IPR019787">
    <property type="entry name" value="Znf_PHD-finger"/>
</dbReference>
<dbReference type="Gene3D" id="3.30.530.20">
    <property type="match status" value="1"/>
</dbReference>
<dbReference type="Proteomes" id="UP001175353">
    <property type="component" value="Unassembled WGS sequence"/>
</dbReference>
<dbReference type="PROSITE" id="PS01359">
    <property type="entry name" value="ZF_PHD_1"/>
    <property type="match status" value="1"/>
</dbReference>
<dbReference type="SMART" id="SM00249">
    <property type="entry name" value="PHD"/>
    <property type="match status" value="1"/>
</dbReference>
<dbReference type="SUPFAM" id="SSF57903">
    <property type="entry name" value="FYVE/PHD zinc finger"/>
    <property type="match status" value="1"/>
</dbReference>
<dbReference type="EMBL" id="JAUJLE010000033">
    <property type="protein sequence ID" value="KAK1001807.1"/>
    <property type="molecule type" value="Genomic_DNA"/>
</dbReference>
<feature type="region of interest" description="Disordered" evidence="5">
    <location>
        <begin position="1"/>
        <end position="22"/>
    </location>
</feature>
<comment type="caution">
    <text evidence="7">The sequence shown here is derived from an EMBL/GenBank/DDBJ whole genome shotgun (WGS) entry which is preliminary data.</text>
</comment>
<keyword evidence="3" id="KW-0862">Zinc</keyword>
<dbReference type="InterPro" id="IPR013083">
    <property type="entry name" value="Znf_RING/FYVE/PHD"/>
</dbReference>
<feature type="region of interest" description="Disordered" evidence="5">
    <location>
        <begin position="388"/>
        <end position="440"/>
    </location>
</feature>
<feature type="compositionally biased region" description="Low complexity" evidence="5">
    <location>
        <begin position="1"/>
        <end position="10"/>
    </location>
</feature>
<organism evidence="7 8">
    <name type="scientific">Friedmanniomyces endolithicus</name>
    <dbReference type="NCBI Taxonomy" id="329885"/>
    <lineage>
        <taxon>Eukaryota</taxon>
        <taxon>Fungi</taxon>
        <taxon>Dikarya</taxon>
        <taxon>Ascomycota</taxon>
        <taxon>Pezizomycotina</taxon>
        <taxon>Dothideomycetes</taxon>
        <taxon>Dothideomycetidae</taxon>
        <taxon>Mycosphaerellales</taxon>
        <taxon>Teratosphaeriaceae</taxon>
        <taxon>Friedmanniomyces</taxon>
    </lineage>
</organism>
<evidence type="ECO:0000313" key="7">
    <source>
        <dbReference type="EMBL" id="KAK1001807.1"/>
    </source>
</evidence>
<reference evidence="7" key="1">
    <citation type="submission" date="2023-06" db="EMBL/GenBank/DDBJ databases">
        <title>Black Yeasts Isolated from many extreme environments.</title>
        <authorList>
            <person name="Coleine C."/>
            <person name="Stajich J.E."/>
            <person name="Selbmann L."/>
        </authorList>
    </citation>
    <scope>NUCLEOTIDE SEQUENCE</scope>
    <source>
        <strain evidence="7">CCFEE 5200</strain>
    </source>
</reference>
<dbReference type="PROSITE" id="PS50016">
    <property type="entry name" value="ZF_PHD_2"/>
    <property type="match status" value="1"/>
</dbReference>
<dbReference type="GO" id="GO:0008270">
    <property type="term" value="F:zinc ion binding"/>
    <property type="evidence" value="ECO:0007669"/>
    <property type="project" value="UniProtKB-KW"/>
</dbReference>
<evidence type="ECO:0000256" key="4">
    <source>
        <dbReference type="PROSITE-ProRule" id="PRU00146"/>
    </source>
</evidence>
<dbReference type="AlphaFoldDB" id="A0AAN6KTS3"/>
<keyword evidence="1" id="KW-0479">Metal-binding</keyword>
<dbReference type="InterPro" id="IPR001965">
    <property type="entry name" value="Znf_PHD"/>
</dbReference>
<dbReference type="InterPro" id="IPR011011">
    <property type="entry name" value="Znf_FYVE_PHD"/>
</dbReference>
<feature type="region of interest" description="Disordered" evidence="5">
    <location>
        <begin position="107"/>
        <end position="132"/>
    </location>
</feature>
<evidence type="ECO:0000256" key="1">
    <source>
        <dbReference type="ARBA" id="ARBA00022723"/>
    </source>
</evidence>
<evidence type="ECO:0000256" key="5">
    <source>
        <dbReference type="SAM" id="MobiDB-lite"/>
    </source>
</evidence>
<sequence>MDADSSAAKAAAKRDRPPDSTRLYHQHLATANRLAEAADNSAVDEMSDDLLAGRDLESATPLSRTEHNIPSTSIPRHHKDLRQDSFFSTTSARSMVPVDTVRTAVEEDLPEPSTPRFVKATPTSHLPWSPPQGIPNLPPVSNFALTSRTPPQRPANKSKGASWICSVCRVRARSIDLERTIQCCNRNCGKWFHLRCVGLKDLPQGRYGWSCKECDPDDSNNGFFSINDNVGWQAYSSFLSLVQSSAVTSKDSHGLPKAAKLNVGYPRFGIEEEWPCRVTCDKTAGSVKIVRGGSNPEANEGVLEEWMILWKVQPSPGIAAGNGAIKMAEVEFTVEVKFRSNFYDQAFALLPNLAERVLTRFENRVMEVDQAERKKRVAMLKEKAKLAAAQREKAKEETAKKESAKQSQSSAKIPPKKLEVRVKSNGAAGPALASSKKASG</sequence>
<feature type="compositionally biased region" description="Polar residues" evidence="5">
    <location>
        <begin position="60"/>
        <end position="74"/>
    </location>
</feature>
<evidence type="ECO:0000259" key="6">
    <source>
        <dbReference type="PROSITE" id="PS50016"/>
    </source>
</evidence>
<dbReference type="InterPro" id="IPR019786">
    <property type="entry name" value="Zinc_finger_PHD-type_CS"/>
</dbReference>
<keyword evidence="8" id="KW-1185">Reference proteome</keyword>
<gene>
    <name evidence="7" type="primary">COQ10_1</name>
    <name evidence="7" type="ORF">LTR91_005283</name>
</gene>
<protein>
    <submittedName>
        <fullName evidence="7">Coenzyme Q-binding protein coq10, mitochondrial</fullName>
    </submittedName>
</protein>
<evidence type="ECO:0000256" key="3">
    <source>
        <dbReference type="ARBA" id="ARBA00022833"/>
    </source>
</evidence>
<feature type="compositionally biased region" description="Basic and acidic residues" evidence="5">
    <location>
        <begin position="388"/>
        <end position="404"/>
    </location>
</feature>
<evidence type="ECO:0000256" key="2">
    <source>
        <dbReference type="ARBA" id="ARBA00022771"/>
    </source>
</evidence>